<evidence type="ECO:0000256" key="9">
    <source>
        <dbReference type="RuleBase" id="RU361174"/>
    </source>
</evidence>
<protein>
    <recommendedName>
        <fullName evidence="9">Beta-xylanase</fullName>
        <ecNumber evidence="9">3.2.1.8</ecNumber>
    </recommendedName>
</protein>
<gene>
    <name evidence="11" type="ORF">SAMN05444380_10140</name>
</gene>
<evidence type="ECO:0000313" key="11">
    <source>
        <dbReference type="EMBL" id="SFD68959.1"/>
    </source>
</evidence>
<dbReference type="GO" id="GO:0045493">
    <property type="term" value="P:xylan catabolic process"/>
    <property type="evidence" value="ECO:0007669"/>
    <property type="project" value="UniProtKB-KW"/>
</dbReference>
<dbReference type="PROSITE" id="PS51760">
    <property type="entry name" value="GH10_2"/>
    <property type="match status" value="1"/>
</dbReference>
<dbReference type="PRINTS" id="PR00134">
    <property type="entry name" value="GLHYDRLASE10"/>
</dbReference>
<keyword evidence="7 9" id="KW-0326">Glycosidase</keyword>
<evidence type="ECO:0000256" key="5">
    <source>
        <dbReference type="ARBA" id="ARBA00022801"/>
    </source>
</evidence>
<evidence type="ECO:0000259" key="10">
    <source>
        <dbReference type="PROSITE" id="PS51760"/>
    </source>
</evidence>
<dbReference type="Proteomes" id="UP000181976">
    <property type="component" value="Unassembled WGS sequence"/>
</dbReference>
<dbReference type="SMART" id="SM00633">
    <property type="entry name" value="Glyco_10"/>
    <property type="match status" value="1"/>
</dbReference>
<dbReference type="EMBL" id="FONA01000001">
    <property type="protein sequence ID" value="SFD68959.1"/>
    <property type="molecule type" value="Genomic_DNA"/>
</dbReference>
<name>A0A1I1UDY0_9BACT</name>
<evidence type="ECO:0000256" key="4">
    <source>
        <dbReference type="ARBA" id="ARBA00022729"/>
    </source>
</evidence>
<sequence length="360" mass="41210">MNAFFIIVELNLLDMLIGKKIGVLVILGMFWMSCQNSYHGLRKAADKKGLNFGFAVHTSFFNMSADDPYVKILKENANTLVAENIMKPVYIQPERGVFHFELADQLINFAEANDMKVRGHCLVWHQQIPYWMNDTTLSRQELLQIMKDHITTVVSRYKGRIKEWDVVNEAIDVEEEDNFRKSVWYRVIGPDYIDSAFVYAHRSDPDAILYYNDYDAEGMNEKSDAVYELASKLVKNNIPIHAIGLQSHFTVDQIDLDEIKQNIKRIGDLGLMANITELDIGIPSNDFGPQALEKQAHYYGALMQMILESENSNSFIVWGEHDGLSWIPGFTEGKKVAPLIFDSALNPKPAYYRLLEVLND</sequence>
<proteinExistence type="inferred from homology"/>
<organism evidence="11 12">
    <name type="scientific">Thermophagus xiamenensis</name>
    <dbReference type="NCBI Taxonomy" id="385682"/>
    <lineage>
        <taxon>Bacteria</taxon>
        <taxon>Pseudomonadati</taxon>
        <taxon>Bacteroidota</taxon>
        <taxon>Bacteroidia</taxon>
        <taxon>Marinilabiliales</taxon>
        <taxon>Marinilabiliaceae</taxon>
        <taxon>Thermophagus</taxon>
    </lineage>
</organism>
<evidence type="ECO:0000256" key="3">
    <source>
        <dbReference type="ARBA" id="ARBA00022651"/>
    </source>
</evidence>
<evidence type="ECO:0000256" key="7">
    <source>
        <dbReference type="ARBA" id="ARBA00023295"/>
    </source>
</evidence>
<comment type="similarity">
    <text evidence="2 9">Belongs to the glycosyl hydrolase 10 (cellulase F) family.</text>
</comment>
<dbReference type="EC" id="3.2.1.8" evidence="9"/>
<keyword evidence="3 11" id="KW-0858">Xylan degradation</keyword>
<dbReference type="Gene3D" id="3.20.20.80">
    <property type="entry name" value="Glycosidases"/>
    <property type="match status" value="1"/>
</dbReference>
<keyword evidence="6 9" id="KW-0119">Carbohydrate metabolism</keyword>
<feature type="domain" description="GH10" evidence="10">
    <location>
        <begin position="57"/>
        <end position="357"/>
    </location>
</feature>
<keyword evidence="4" id="KW-0732">Signal</keyword>
<dbReference type="PANTHER" id="PTHR31490">
    <property type="entry name" value="GLYCOSYL HYDROLASE"/>
    <property type="match status" value="1"/>
</dbReference>
<dbReference type="InterPro" id="IPR017853">
    <property type="entry name" value="GH"/>
</dbReference>
<evidence type="ECO:0000256" key="8">
    <source>
        <dbReference type="ARBA" id="ARBA00023326"/>
    </source>
</evidence>
<evidence type="ECO:0000313" key="12">
    <source>
        <dbReference type="Proteomes" id="UP000181976"/>
    </source>
</evidence>
<accession>A0A1I1UDY0</accession>
<dbReference type="GO" id="GO:0031176">
    <property type="term" value="F:endo-1,4-beta-xylanase activity"/>
    <property type="evidence" value="ECO:0007669"/>
    <property type="project" value="UniProtKB-EC"/>
</dbReference>
<dbReference type="AlphaFoldDB" id="A0A1I1UDY0"/>
<evidence type="ECO:0000256" key="2">
    <source>
        <dbReference type="ARBA" id="ARBA00007495"/>
    </source>
</evidence>
<evidence type="ECO:0000256" key="6">
    <source>
        <dbReference type="ARBA" id="ARBA00023277"/>
    </source>
</evidence>
<dbReference type="InterPro" id="IPR044846">
    <property type="entry name" value="GH10"/>
</dbReference>
<dbReference type="InParanoid" id="A0A1I1UDY0"/>
<keyword evidence="8 9" id="KW-0624">Polysaccharide degradation</keyword>
<dbReference type="InterPro" id="IPR001000">
    <property type="entry name" value="GH10_dom"/>
</dbReference>
<dbReference type="eggNOG" id="COG3693">
    <property type="taxonomic scope" value="Bacteria"/>
</dbReference>
<dbReference type="PANTHER" id="PTHR31490:SF88">
    <property type="entry name" value="BETA-XYLANASE"/>
    <property type="match status" value="1"/>
</dbReference>
<evidence type="ECO:0000256" key="1">
    <source>
        <dbReference type="ARBA" id="ARBA00000681"/>
    </source>
</evidence>
<keyword evidence="5 9" id="KW-0378">Hydrolase</keyword>
<comment type="catalytic activity">
    <reaction evidence="1 9">
        <text>Endohydrolysis of (1-&gt;4)-beta-D-xylosidic linkages in xylans.</text>
        <dbReference type="EC" id="3.2.1.8"/>
    </reaction>
</comment>
<dbReference type="SUPFAM" id="SSF51445">
    <property type="entry name" value="(Trans)glycosidases"/>
    <property type="match status" value="1"/>
</dbReference>
<dbReference type="RefSeq" id="WP_010527300.1">
    <property type="nucleotide sequence ID" value="NZ_AFSL01000040.1"/>
</dbReference>
<dbReference type="STRING" id="385682.SAMN05444380_10140"/>
<reference evidence="11 12" key="1">
    <citation type="submission" date="2016-10" db="EMBL/GenBank/DDBJ databases">
        <authorList>
            <person name="de Groot N.N."/>
        </authorList>
    </citation>
    <scope>NUCLEOTIDE SEQUENCE [LARGE SCALE GENOMIC DNA]</scope>
    <source>
        <strain evidence="11 12">DSM 19012</strain>
    </source>
</reference>
<dbReference type="OrthoDB" id="9809277at2"/>
<dbReference type="Pfam" id="PF00331">
    <property type="entry name" value="Glyco_hydro_10"/>
    <property type="match status" value="1"/>
</dbReference>
<keyword evidence="12" id="KW-1185">Reference proteome</keyword>